<accession>A0A1H6TLC7</accession>
<evidence type="ECO:0000313" key="3">
    <source>
        <dbReference type="Proteomes" id="UP000183315"/>
    </source>
</evidence>
<proteinExistence type="predicted"/>
<dbReference type="RefSeq" id="WP_042212337.1">
    <property type="nucleotide sequence ID" value="NZ_BBLU01000001.1"/>
</dbReference>
<dbReference type="EMBL" id="FNZI01000001">
    <property type="protein sequence ID" value="SEI80873.1"/>
    <property type="molecule type" value="Genomic_DNA"/>
</dbReference>
<name>A0A1H6TLC7_9MICO</name>
<keyword evidence="1" id="KW-1133">Transmembrane helix</keyword>
<keyword evidence="1" id="KW-0812">Transmembrane</keyword>
<protein>
    <recommendedName>
        <fullName evidence="4">Poly-beta-1,6-N-acetyl-D-glucosamine biosynthesis protein PgaD</fullName>
    </recommendedName>
</protein>
<organism evidence="2 3">
    <name type="scientific">Demequina mangrovi</name>
    <dbReference type="NCBI Taxonomy" id="1043493"/>
    <lineage>
        <taxon>Bacteria</taxon>
        <taxon>Bacillati</taxon>
        <taxon>Actinomycetota</taxon>
        <taxon>Actinomycetes</taxon>
        <taxon>Micrococcales</taxon>
        <taxon>Demequinaceae</taxon>
        <taxon>Demequina</taxon>
    </lineage>
</organism>
<dbReference type="eggNOG" id="ENOG503219G">
    <property type="taxonomic scope" value="Bacteria"/>
</dbReference>
<sequence length="169" mass="20121">MTDKPAYIVHEVNEKDVTVDWFFTRWRSLRPVGQLIVVLISWFFALAPIVITASSLYYEGDPDRGWWGYHEGFVIWKITVAFLALILVFYLVFFLVLHLVDRAQAKKRARITTYDEERLAKRLEIAEDWYEEKFGPEALRHERRAIRIEGHGDIETYELRSRYRDHGVD</sequence>
<gene>
    <name evidence="2" type="ORF">SAMN05421637_0067</name>
</gene>
<feature type="transmembrane region" description="Helical" evidence="1">
    <location>
        <begin position="35"/>
        <end position="58"/>
    </location>
</feature>
<keyword evidence="3" id="KW-1185">Reference proteome</keyword>
<keyword evidence="1" id="KW-0472">Membrane</keyword>
<dbReference type="STRING" id="1043493.SAMN05421637_0067"/>
<feature type="transmembrane region" description="Helical" evidence="1">
    <location>
        <begin position="78"/>
        <end position="100"/>
    </location>
</feature>
<dbReference type="OrthoDB" id="5191697at2"/>
<evidence type="ECO:0008006" key="4">
    <source>
        <dbReference type="Google" id="ProtNLM"/>
    </source>
</evidence>
<dbReference type="AlphaFoldDB" id="A0A1H6TLC7"/>
<dbReference type="Proteomes" id="UP000183315">
    <property type="component" value="Unassembled WGS sequence"/>
</dbReference>
<evidence type="ECO:0000256" key="1">
    <source>
        <dbReference type="SAM" id="Phobius"/>
    </source>
</evidence>
<reference evidence="3" key="1">
    <citation type="submission" date="2016-10" db="EMBL/GenBank/DDBJ databases">
        <authorList>
            <person name="Varghese N."/>
        </authorList>
    </citation>
    <scope>NUCLEOTIDE SEQUENCE [LARGE SCALE GENOMIC DNA]</scope>
    <source>
        <strain evidence="3">DSM 24868</strain>
    </source>
</reference>
<evidence type="ECO:0000313" key="2">
    <source>
        <dbReference type="EMBL" id="SEI80873.1"/>
    </source>
</evidence>